<dbReference type="EMBL" id="CP013109">
    <property type="protein sequence ID" value="APG93223.1"/>
    <property type="molecule type" value="Genomic_DNA"/>
</dbReference>
<sequence length="62" mass="7347">MRISILAAAQAVRSFLRLGLPGERLRERQLLILRLKTFRLILLDLFDLYCYLASSRRARGWR</sequence>
<dbReference type="Proteomes" id="UP000182306">
    <property type="component" value="Plasmid B"/>
</dbReference>
<accession>A0A1L3LT38</accession>
<dbReference type="KEGG" id="same:SAMCFNEI73_pB0023"/>
<keyword evidence="1" id="KW-0614">Plasmid</keyword>
<proteinExistence type="predicted"/>
<gene>
    <name evidence="1" type="ORF">SAMCFNEI73_pB0023</name>
</gene>
<evidence type="ECO:0000313" key="2">
    <source>
        <dbReference type="Proteomes" id="UP000182306"/>
    </source>
</evidence>
<reference evidence="1 2" key="1">
    <citation type="submission" date="2015-10" db="EMBL/GenBank/DDBJ databases">
        <title>Genomic differences between typical nodule nitrogen-fixing rhizobial strains and those coming from bean seeds.</title>
        <authorList>
            <person name="Peralta H."/>
            <person name="Aguilar-Vera A."/>
            <person name="Diaz R."/>
            <person name="Mora Y."/>
            <person name="Martinez-Batallar G."/>
            <person name="Salazar E."/>
            <person name="Vargas-Lagunas C."/>
            <person name="Encarnacion S."/>
            <person name="Girard L."/>
            <person name="Mora J."/>
        </authorList>
    </citation>
    <scope>NUCLEOTIDE SEQUENCE [LARGE SCALE GENOMIC DNA]</scope>
    <source>
        <strain evidence="1 2">CFNEI 73</strain>
        <plasmid evidence="1 2">B</plasmid>
    </source>
</reference>
<dbReference type="AlphaFoldDB" id="A0A1L3LT38"/>
<protein>
    <submittedName>
        <fullName evidence="1">Uncharacterized protein</fullName>
    </submittedName>
</protein>
<evidence type="ECO:0000313" key="1">
    <source>
        <dbReference type="EMBL" id="APG93223.1"/>
    </source>
</evidence>
<name>A0A1L3LT38_9HYPH</name>
<geneLocation type="plasmid" evidence="1 2">
    <name>B</name>
</geneLocation>
<keyword evidence="2" id="KW-1185">Reference proteome</keyword>
<organism evidence="1 2">
    <name type="scientific">Sinorhizobium americanum</name>
    <dbReference type="NCBI Taxonomy" id="194963"/>
    <lineage>
        <taxon>Bacteria</taxon>
        <taxon>Pseudomonadati</taxon>
        <taxon>Pseudomonadota</taxon>
        <taxon>Alphaproteobacteria</taxon>
        <taxon>Hyphomicrobiales</taxon>
        <taxon>Rhizobiaceae</taxon>
        <taxon>Sinorhizobium/Ensifer group</taxon>
        <taxon>Sinorhizobium</taxon>
    </lineage>
</organism>